<dbReference type="Gene3D" id="3.90.1300.10">
    <property type="entry name" value="Amidase signature (AS) domain"/>
    <property type="match status" value="1"/>
</dbReference>
<dbReference type="SUPFAM" id="SSF75304">
    <property type="entry name" value="Amidase signature (AS) enzymes"/>
    <property type="match status" value="1"/>
</dbReference>
<comment type="caution">
    <text evidence="5">The sequence shown here is derived from an EMBL/GenBank/DDBJ whole genome shotgun (WGS) entry which is preliminary data.</text>
</comment>
<dbReference type="RefSeq" id="WP_106722844.1">
    <property type="nucleotide sequence ID" value="NZ_PXYL01000002.1"/>
</dbReference>
<evidence type="ECO:0000313" key="5">
    <source>
        <dbReference type="EMBL" id="PSJ62936.1"/>
    </source>
</evidence>
<dbReference type="InterPro" id="IPR000120">
    <property type="entry name" value="Amidase"/>
</dbReference>
<comment type="function">
    <text evidence="1">Hydrolyzes indole-3-acetamide (IAM) into indole-3-acetic acid (IAA).</text>
</comment>
<evidence type="ECO:0000256" key="3">
    <source>
        <dbReference type="ARBA" id="ARBA00021874"/>
    </source>
</evidence>
<comment type="similarity">
    <text evidence="2">Belongs to the amidase family.</text>
</comment>
<dbReference type="AlphaFoldDB" id="A0A2P7SKC2"/>
<protein>
    <recommendedName>
        <fullName evidence="3">Indoleacetamide hydrolase</fullName>
    </recommendedName>
</protein>
<accession>A0A2P7SKC2</accession>
<evidence type="ECO:0000259" key="4">
    <source>
        <dbReference type="Pfam" id="PF01425"/>
    </source>
</evidence>
<dbReference type="EMBL" id="PXYL01000002">
    <property type="protein sequence ID" value="PSJ62936.1"/>
    <property type="molecule type" value="Genomic_DNA"/>
</dbReference>
<evidence type="ECO:0000256" key="2">
    <source>
        <dbReference type="ARBA" id="ARBA00009199"/>
    </source>
</evidence>
<dbReference type="InterPro" id="IPR023631">
    <property type="entry name" value="Amidase_dom"/>
</dbReference>
<sequence length="468" mass="48850">MTEIAELSAVALAAAIRAKEISPVEAVEAAFARIEERADLNAFMALAHERARAEAKVAEAAVVRGGELGALHGLPFSIKDLTTTEGVATTQGSALYANQVPVADAVGVARARGAGAIVIGKTTTPEFGHKPFTEGPFFGRTLNPWNKDFTCGGSSGGAAVAVAAGMGPLALGTDGGGSIRIPAACCGVVGLKATLGVIPNLQAPDLFGANSYVGPMARNVADTAMMFNVLAGPDRRDPFGQATPAPVERDIGEPVRVGFLLKCGNVLDPEVEASTVEAMRKAEALGMKVELIELDFVSMEEPFLVVLRSLLWARVGKAMEKTPGKLDPTLIETIRAGMNYSAADLCEAQFARTACFAKVQEVFERCDVIASPTLSAPALPVGLDPLGRVEIAGRDAGTIRGAWYPYTFPFNLTGHPALSIPSGLSPAGLPIGLQLVGRWHEDRFLLDCAAKLEEAIGFSAAHPLPKVA</sequence>
<name>A0A2P7SKC2_9HYPH</name>
<dbReference type="Proteomes" id="UP000240653">
    <property type="component" value="Unassembled WGS sequence"/>
</dbReference>
<dbReference type="InterPro" id="IPR036928">
    <property type="entry name" value="AS_sf"/>
</dbReference>
<dbReference type="PROSITE" id="PS00571">
    <property type="entry name" value="AMIDASES"/>
    <property type="match status" value="1"/>
</dbReference>
<organism evidence="5 6">
    <name type="scientific">Pseudaminobacter soli</name>
    <name type="common">ex Li et al. 2025</name>
    <dbReference type="NCBI Taxonomy" id="1295366"/>
    <lineage>
        <taxon>Bacteria</taxon>
        <taxon>Pseudomonadati</taxon>
        <taxon>Pseudomonadota</taxon>
        <taxon>Alphaproteobacteria</taxon>
        <taxon>Hyphomicrobiales</taxon>
        <taxon>Phyllobacteriaceae</taxon>
        <taxon>Pseudaminobacter</taxon>
    </lineage>
</organism>
<reference evidence="5 6" key="1">
    <citation type="submission" date="2018-03" db="EMBL/GenBank/DDBJ databases">
        <title>The draft genome of Mesorhizobium soli JCM 19897.</title>
        <authorList>
            <person name="Li L."/>
            <person name="Liu L."/>
            <person name="Liang L."/>
            <person name="Wang T."/>
            <person name="Zhang X."/>
        </authorList>
    </citation>
    <scope>NUCLEOTIDE SEQUENCE [LARGE SCALE GENOMIC DNA]</scope>
    <source>
        <strain evidence="5 6">JCM 19897</strain>
    </source>
</reference>
<feature type="domain" description="Amidase" evidence="4">
    <location>
        <begin position="25"/>
        <end position="445"/>
    </location>
</feature>
<dbReference type="PANTHER" id="PTHR11895:SF7">
    <property type="entry name" value="GLUTAMYL-TRNA(GLN) AMIDOTRANSFERASE SUBUNIT A, MITOCHONDRIAL"/>
    <property type="match status" value="1"/>
</dbReference>
<evidence type="ECO:0000313" key="6">
    <source>
        <dbReference type="Proteomes" id="UP000240653"/>
    </source>
</evidence>
<keyword evidence="6" id="KW-1185">Reference proteome</keyword>
<dbReference type="PANTHER" id="PTHR11895">
    <property type="entry name" value="TRANSAMIDASE"/>
    <property type="match status" value="1"/>
</dbReference>
<gene>
    <name evidence="5" type="ORF">C7I85_05045</name>
</gene>
<proteinExistence type="inferred from homology"/>
<dbReference type="Pfam" id="PF01425">
    <property type="entry name" value="Amidase"/>
    <property type="match status" value="1"/>
</dbReference>
<evidence type="ECO:0000256" key="1">
    <source>
        <dbReference type="ARBA" id="ARBA00003871"/>
    </source>
</evidence>
<dbReference type="GO" id="GO:0003824">
    <property type="term" value="F:catalytic activity"/>
    <property type="evidence" value="ECO:0007669"/>
    <property type="project" value="InterPro"/>
</dbReference>
<dbReference type="InterPro" id="IPR020556">
    <property type="entry name" value="Amidase_CS"/>
</dbReference>
<dbReference type="OrthoDB" id="9814821at2"/>